<comment type="subcellular location">
    <subcellularLocation>
        <location evidence="1">Cytoplasmic vesicle membrane</location>
        <topology evidence="1">Peripheral membrane protein</topology>
        <orientation evidence="1">Cytoplasmic side</orientation>
    </subcellularLocation>
</comment>
<keyword evidence="5" id="KW-0446">Lipid-binding</keyword>
<proteinExistence type="inferred from homology"/>
<name>A0AAW0XJA9_CHEQU</name>
<keyword evidence="4" id="KW-0653">Protein transport</keyword>
<organism evidence="9 10">
    <name type="scientific">Cherax quadricarinatus</name>
    <name type="common">Australian red claw crayfish</name>
    <dbReference type="NCBI Taxonomy" id="27406"/>
    <lineage>
        <taxon>Eukaryota</taxon>
        <taxon>Metazoa</taxon>
        <taxon>Ecdysozoa</taxon>
        <taxon>Arthropoda</taxon>
        <taxon>Crustacea</taxon>
        <taxon>Multicrustacea</taxon>
        <taxon>Malacostraca</taxon>
        <taxon>Eumalacostraca</taxon>
        <taxon>Eucarida</taxon>
        <taxon>Decapoda</taxon>
        <taxon>Pleocyemata</taxon>
        <taxon>Astacidea</taxon>
        <taxon>Parastacoidea</taxon>
        <taxon>Parastacidae</taxon>
        <taxon>Cherax</taxon>
    </lineage>
</organism>
<dbReference type="InterPro" id="IPR001683">
    <property type="entry name" value="PX_dom"/>
</dbReference>
<dbReference type="SUPFAM" id="SSF64268">
    <property type="entry name" value="PX domain"/>
    <property type="match status" value="1"/>
</dbReference>
<dbReference type="GO" id="GO:1901981">
    <property type="term" value="F:phosphatidylinositol phosphate binding"/>
    <property type="evidence" value="ECO:0007669"/>
    <property type="project" value="TreeGrafter"/>
</dbReference>
<gene>
    <name evidence="9" type="ORF">OTU49_000541</name>
</gene>
<evidence type="ECO:0000256" key="2">
    <source>
        <dbReference type="ARBA" id="ARBA00010883"/>
    </source>
</evidence>
<protein>
    <recommendedName>
        <fullName evidence="8">PX domain-containing protein</fullName>
    </recommendedName>
</protein>
<comment type="caution">
    <text evidence="9">The sequence shown here is derived from an EMBL/GenBank/DDBJ whole genome shotgun (WGS) entry which is preliminary data.</text>
</comment>
<evidence type="ECO:0000256" key="3">
    <source>
        <dbReference type="ARBA" id="ARBA00022448"/>
    </source>
</evidence>
<dbReference type="AlphaFoldDB" id="A0AAW0XJA9"/>
<dbReference type="InterPro" id="IPR052467">
    <property type="entry name" value="Sorting_nexin_PX-domain"/>
</dbReference>
<dbReference type="Gene3D" id="3.30.1520.10">
    <property type="entry name" value="Phox-like domain"/>
    <property type="match status" value="1"/>
</dbReference>
<dbReference type="InterPro" id="IPR036871">
    <property type="entry name" value="PX_dom_sf"/>
</dbReference>
<evidence type="ECO:0000256" key="1">
    <source>
        <dbReference type="ARBA" id="ARBA00004180"/>
    </source>
</evidence>
<evidence type="ECO:0000313" key="10">
    <source>
        <dbReference type="Proteomes" id="UP001445076"/>
    </source>
</evidence>
<evidence type="ECO:0000256" key="6">
    <source>
        <dbReference type="ARBA" id="ARBA00023136"/>
    </source>
</evidence>
<evidence type="ECO:0000256" key="5">
    <source>
        <dbReference type="ARBA" id="ARBA00023121"/>
    </source>
</evidence>
<dbReference type="PROSITE" id="PS50195">
    <property type="entry name" value="PX"/>
    <property type="match status" value="1"/>
</dbReference>
<dbReference type="Proteomes" id="UP001445076">
    <property type="component" value="Unassembled WGS sequence"/>
</dbReference>
<keyword evidence="7" id="KW-0968">Cytoplasmic vesicle</keyword>
<accession>A0AAW0XJA9</accession>
<evidence type="ECO:0000259" key="8">
    <source>
        <dbReference type="PROSITE" id="PS50195"/>
    </source>
</evidence>
<dbReference type="PANTHER" id="PTHR15813:SF9">
    <property type="entry name" value="PX DOMAIN-CONTAINING PROTEIN"/>
    <property type="match status" value="1"/>
</dbReference>
<feature type="domain" description="PX" evidence="8">
    <location>
        <begin position="36"/>
        <end position="148"/>
    </location>
</feature>
<dbReference type="SMART" id="SM00312">
    <property type="entry name" value="PX"/>
    <property type="match status" value="1"/>
</dbReference>
<reference evidence="9 10" key="1">
    <citation type="journal article" date="2024" name="BMC Genomics">
        <title>Genome assembly of redclaw crayfish (Cherax quadricarinatus) provides insights into its immune adaptation and hypoxia tolerance.</title>
        <authorList>
            <person name="Liu Z."/>
            <person name="Zheng J."/>
            <person name="Li H."/>
            <person name="Fang K."/>
            <person name="Wang S."/>
            <person name="He J."/>
            <person name="Zhou D."/>
            <person name="Weng S."/>
            <person name="Chi M."/>
            <person name="Gu Z."/>
            <person name="He J."/>
            <person name="Li F."/>
            <person name="Wang M."/>
        </authorList>
    </citation>
    <scope>NUCLEOTIDE SEQUENCE [LARGE SCALE GENOMIC DNA]</scope>
    <source>
        <strain evidence="9">ZL_2023a</strain>
    </source>
</reference>
<dbReference type="PANTHER" id="PTHR15813">
    <property type="entry name" value="SORTING NEXIN-22 AND 24"/>
    <property type="match status" value="1"/>
</dbReference>
<evidence type="ECO:0000313" key="9">
    <source>
        <dbReference type="EMBL" id="KAK8744630.1"/>
    </source>
</evidence>
<comment type="similarity">
    <text evidence="2">Belongs to the sorting nexin family.</text>
</comment>
<evidence type="ECO:0000256" key="4">
    <source>
        <dbReference type="ARBA" id="ARBA00022927"/>
    </source>
</evidence>
<dbReference type="Pfam" id="PF00787">
    <property type="entry name" value="PX"/>
    <property type="match status" value="1"/>
</dbReference>
<keyword evidence="6" id="KW-0472">Membrane</keyword>
<dbReference type="GO" id="GO:0030659">
    <property type="term" value="C:cytoplasmic vesicle membrane"/>
    <property type="evidence" value="ECO:0007669"/>
    <property type="project" value="UniProtKB-SubCell"/>
</dbReference>
<sequence>TTSIFVNNCNYLMGRTKATIPEEEKDVARVQHMPGMIRAYIPRYRQVEGEGGRSHYVYCLEVCYVGRVHKLEKRYSAFHSLYKELHKLYQTAEFPPKRLRNTTPKVLETRRAGLELWLHSTLLLQPTPPALLAFLQVHNYQPPRQECDDSGYEGSPCHQPVLIFPCDPYVTAHNSTTPTLTSTVTKGVLTALYDQSFRVPS</sequence>
<feature type="non-terminal residue" evidence="9">
    <location>
        <position position="1"/>
    </location>
</feature>
<dbReference type="EMBL" id="JARKIK010000021">
    <property type="protein sequence ID" value="KAK8744630.1"/>
    <property type="molecule type" value="Genomic_DNA"/>
</dbReference>
<keyword evidence="3" id="KW-0813">Transport</keyword>
<keyword evidence="10" id="KW-1185">Reference proteome</keyword>
<evidence type="ECO:0000256" key="7">
    <source>
        <dbReference type="ARBA" id="ARBA00023329"/>
    </source>
</evidence>
<dbReference type="GO" id="GO:0015031">
    <property type="term" value="P:protein transport"/>
    <property type="evidence" value="ECO:0007669"/>
    <property type="project" value="UniProtKB-KW"/>
</dbReference>